<dbReference type="AlphaFoldDB" id="A0A3B0U0D8"/>
<dbReference type="EMBL" id="UOEQ01000200">
    <property type="protein sequence ID" value="VAW19167.1"/>
    <property type="molecule type" value="Genomic_DNA"/>
</dbReference>
<sequence>MDTFFEAKVKHLRARLDQTFEKKALKVKLTIKTGIFRPCFLKNSTNKRLFLFGGLQKNDKRGKKCMRMQK</sequence>
<proteinExistence type="predicted"/>
<organism evidence="1">
    <name type="scientific">hydrothermal vent metagenome</name>
    <dbReference type="NCBI Taxonomy" id="652676"/>
    <lineage>
        <taxon>unclassified sequences</taxon>
        <taxon>metagenomes</taxon>
        <taxon>ecological metagenomes</taxon>
    </lineage>
</organism>
<reference evidence="1" key="1">
    <citation type="submission" date="2018-06" db="EMBL/GenBank/DDBJ databases">
        <authorList>
            <person name="Zhirakovskaya E."/>
        </authorList>
    </citation>
    <scope>NUCLEOTIDE SEQUENCE</scope>
</reference>
<name>A0A3B0U0D8_9ZZZZ</name>
<gene>
    <name evidence="1" type="ORF">MNBD_ALPHA11-2498</name>
</gene>
<protein>
    <submittedName>
        <fullName evidence="1">Uncharacterized protein</fullName>
    </submittedName>
</protein>
<accession>A0A3B0U0D8</accession>
<evidence type="ECO:0000313" key="1">
    <source>
        <dbReference type="EMBL" id="VAW19167.1"/>
    </source>
</evidence>